<sequence>MNEQLKSQKLGIPGEVLPLNMGGIPLIHRNLRLLKKIHQFVKHAF</sequence>
<reference evidence="1 2" key="1">
    <citation type="submission" date="2017-05" db="EMBL/GenBank/DDBJ databases">
        <authorList>
            <person name="Varghese N."/>
            <person name="Submissions S."/>
        </authorList>
    </citation>
    <scope>NUCLEOTIDE SEQUENCE [LARGE SCALE GENOMIC DNA]</scope>
    <source>
        <strain evidence="1 2">DSM 21194</strain>
    </source>
</reference>
<dbReference type="Proteomes" id="UP000317593">
    <property type="component" value="Unassembled WGS sequence"/>
</dbReference>
<organism evidence="1 2">
    <name type="scientific">Fodinibius sediminis</name>
    <dbReference type="NCBI Taxonomy" id="1214077"/>
    <lineage>
        <taxon>Bacteria</taxon>
        <taxon>Pseudomonadati</taxon>
        <taxon>Balneolota</taxon>
        <taxon>Balneolia</taxon>
        <taxon>Balneolales</taxon>
        <taxon>Balneolaceae</taxon>
        <taxon>Fodinibius</taxon>
    </lineage>
</organism>
<evidence type="ECO:0000313" key="1">
    <source>
        <dbReference type="EMBL" id="SMO92533.1"/>
    </source>
</evidence>
<gene>
    <name evidence="1" type="ORF">SAMN06265218_12615</name>
</gene>
<protein>
    <submittedName>
        <fullName evidence="1">Uncharacterized protein</fullName>
    </submittedName>
</protein>
<evidence type="ECO:0000313" key="2">
    <source>
        <dbReference type="Proteomes" id="UP000317593"/>
    </source>
</evidence>
<accession>A0A521F8Q5</accession>
<keyword evidence="2" id="KW-1185">Reference proteome</keyword>
<dbReference type="EMBL" id="FXTH01000026">
    <property type="protein sequence ID" value="SMO92533.1"/>
    <property type="molecule type" value="Genomic_DNA"/>
</dbReference>
<dbReference type="AlphaFoldDB" id="A0A521F8Q5"/>
<name>A0A521F8Q5_9BACT</name>
<proteinExistence type="predicted"/>